<dbReference type="Gene3D" id="3.30.1360.120">
    <property type="entry name" value="Probable tRNA modification gtpase trme, domain 1"/>
    <property type="match status" value="2"/>
</dbReference>
<dbReference type="STRING" id="1114924.SAMN05216258_10338"/>
<dbReference type="InterPro" id="IPR057460">
    <property type="entry name" value="CAF17_C"/>
</dbReference>
<dbReference type="AlphaFoldDB" id="A0A1I3DVJ7"/>
<evidence type="ECO:0000313" key="3">
    <source>
        <dbReference type="EMBL" id="SFH90750.1"/>
    </source>
</evidence>
<dbReference type="PIRSF" id="PIRSF006487">
    <property type="entry name" value="GcvT"/>
    <property type="match status" value="1"/>
</dbReference>
<dbReference type="EMBL" id="FOQH01000003">
    <property type="protein sequence ID" value="SFH90750.1"/>
    <property type="molecule type" value="Genomic_DNA"/>
</dbReference>
<protein>
    <recommendedName>
        <fullName evidence="2">CAF17 C-terminal domain-containing protein</fullName>
    </recommendedName>
</protein>
<dbReference type="NCBIfam" id="TIGR03317">
    <property type="entry name" value="ygfZ_signature"/>
    <property type="match status" value="1"/>
</dbReference>
<dbReference type="PANTHER" id="PTHR22602:SF0">
    <property type="entry name" value="TRANSFERASE CAF17, MITOCHONDRIAL-RELATED"/>
    <property type="match status" value="1"/>
</dbReference>
<feature type="domain" description="CAF17 C-terminal" evidence="2">
    <location>
        <begin position="212"/>
        <end position="271"/>
    </location>
</feature>
<dbReference type="Proteomes" id="UP000199377">
    <property type="component" value="Unassembled WGS sequence"/>
</dbReference>
<evidence type="ECO:0000313" key="4">
    <source>
        <dbReference type="Proteomes" id="UP000199377"/>
    </source>
</evidence>
<keyword evidence="4" id="KW-1185">Reference proteome</keyword>
<keyword evidence="1" id="KW-0809">Transit peptide</keyword>
<reference evidence="3 4" key="1">
    <citation type="submission" date="2016-10" db="EMBL/GenBank/DDBJ databases">
        <authorList>
            <person name="de Groot N.N."/>
        </authorList>
    </citation>
    <scope>NUCLEOTIDE SEQUENCE [LARGE SCALE GENOMIC DNA]</scope>
    <source>
        <strain evidence="3 4">CGMCC 1.11030</strain>
    </source>
</reference>
<dbReference type="GO" id="GO:0016226">
    <property type="term" value="P:iron-sulfur cluster assembly"/>
    <property type="evidence" value="ECO:0007669"/>
    <property type="project" value="TreeGrafter"/>
</dbReference>
<gene>
    <name evidence="3" type="ORF">SAMN05216258_10338</name>
</gene>
<name>A0A1I3DVJ7_9RHOB</name>
<organism evidence="3 4">
    <name type="scientific">Albimonas pacifica</name>
    <dbReference type="NCBI Taxonomy" id="1114924"/>
    <lineage>
        <taxon>Bacteria</taxon>
        <taxon>Pseudomonadati</taxon>
        <taxon>Pseudomonadota</taxon>
        <taxon>Alphaproteobacteria</taxon>
        <taxon>Rhodobacterales</taxon>
        <taxon>Paracoccaceae</taxon>
        <taxon>Albimonas</taxon>
    </lineage>
</organism>
<dbReference type="InterPro" id="IPR045179">
    <property type="entry name" value="YgfZ/GcvT"/>
</dbReference>
<dbReference type="Pfam" id="PF25455">
    <property type="entry name" value="Beta-barrel_CAF17_C"/>
    <property type="match status" value="1"/>
</dbReference>
<dbReference type="InterPro" id="IPR027266">
    <property type="entry name" value="TrmE/GcvT-like"/>
</dbReference>
<dbReference type="OrthoDB" id="9796287at2"/>
<evidence type="ECO:0000259" key="2">
    <source>
        <dbReference type="Pfam" id="PF25455"/>
    </source>
</evidence>
<dbReference type="PANTHER" id="PTHR22602">
    <property type="entry name" value="TRANSFERASE CAF17, MITOCHONDRIAL-RELATED"/>
    <property type="match status" value="1"/>
</dbReference>
<evidence type="ECO:0000256" key="1">
    <source>
        <dbReference type="ARBA" id="ARBA00022946"/>
    </source>
</evidence>
<proteinExistence type="predicted"/>
<dbReference type="SUPFAM" id="SSF103025">
    <property type="entry name" value="Folate-binding domain"/>
    <property type="match status" value="1"/>
</dbReference>
<dbReference type="InterPro" id="IPR017703">
    <property type="entry name" value="YgfZ/GCV_T_CS"/>
</dbReference>
<dbReference type="RefSeq" id="WP_092858849.1">
    <property type="nucleotide sequence ID" value="NZ_FOQH01000003.1"/>
</dbReference>
<sequence>MPPAAPLSGLVPARVLLRLTGAEARGFLQDLVTNDIRRAAGDAAVYAALLTPQGKYLSDFFVVADGPEDLLIDVARDQAQALGQRLAMYRLRRKVGIEVAPLGVALLWGEAAPAAPDGARLVPDPRDPRLGWRLYAPDPAAALAALGAAEAAPADYDALRVAAAVPESGLELTPDTFVLEAGFERLNGVDFRKGCYVGQEIVARMKHKTELRRGLVRVSVEGAAAPGTEVLSQDGRAAGTLHTVAGGEGLAHLRLDRATGAMTAGGAVLRLI</sequence>
<accession>A0A1I3DVJ7</accession>